<evidence type="ECO:0000259" key="8">
    <source>
        <dbReference type="Pfam" id="PF02847"/>
    </source>
</evidence>
<reference evidence="9 10" key="1">
    <citation type="journal article" date="2021" name="BMC Genomics">
        <title>Datura genome reveals duplications of psychoactive alkaloid biosynthetic genes and high mutation rate following tissue culture.</title>
        <authorList>
            <person name="Rajewski A."/>
            <person name="Carter-House D."/>
            <person name="Stajich J."/>
            <person name="Litt A."/>
        </authorList>
    </citation>
    <scope>NUCLEOTIDE SEQUENCE [LARGE SCALE GENOMIC DNA]</scope>
    <source>
        <strain evidence="9">AR-01</strain>
    </source>
</reference>
<name>A0ABS8RYK4_DATST</name>
<dbReference type="Proteomes" id="UP000823775">
    <property type="component" value="Unassembled WGS sequence"/>
</dbReference>
<dbReference type="PANTHER" id="PTHR18034">
    <property type="entry name" value="CELL CYCLE CONTROL PROTEIN CWF22-RELATED"/>
    <property type="match status" value="1"/>
</dbReference>
<evidence type="ECO:0000313" key="10">
    <source>
        <dbReference type="Proteomes" id="UP000823775"/>
    </source>
</evidence>
<evidence type="ECO:0000256" key="6">
    <source>
        <dbReference type="ARBA" id="ARBA00023242"/>
    </source>
</evidence>
<dbReference type="EMBL" id="JACEIK010000140">
    <property type="protein sequence ID" value="MCD7450654.1"/>
    <property type="molecule type" value="Genomic_DNA"/>
</dbReference>
<accession>A0ABS8RYK4</accession>
<proteinExistence type="inferred from homology"/>
<evidence type="ECO:0000256" key="3">
    <source>
        <dbReference type="ARBA" id="ARBA00022664"/>
    </source>
</evidence>
<dbReference type="PANTHER" id="PTHR18034:SF3">
    <property type="entry name" value="PRE-MRNA-SPLICING FACTOR CWC22 HOMOLOG"/>
    <property type="match status" value="1"/>
</dbReference>
<feature type="domain" description="MI" evidence="8">
    <location>
        <begin position="59"/>
        <end position="99"/>
    </location>
</feature>
<evidence type="ECO:0000313" key="9">
    <source>
        <dbReference type="EMBL" id="MCD7450654.1"/>
    </source>
</evidence>
<keyword evidence="3" id="KW-0507">mRNA processing</keyword>
<dbReference type="InterPro" id="IPR016024">
    <property type="entry name" value="ARM-type_fold"/>
</dbReference>
<gene>
    <name evidence="9" type="primary">CWC22_1</name>
    <name evidence="9" type="ORF">HAX54_007840</name>
</gene>
<keyword evidence="10" id="KW-1185">Reference proteome</keyword>
<keyword evidence="6" id="KW-0539">Nucleus</keyword>
<organism evidence="9 10">
    <name type="scientific">Datura stramonium</name>
    <name type="common">Jimsonweed</name>
    <name type="synonym">Common thornapple</name>
    <dbReference type="NCBI Taxonomy" id="4076"/>
    <lineage>
        <taxon>Eukaryota</taxon>
        <taxon>Viridiplantae</taxon>
        <taxon>Streptophyta</taxon>
        <taxon>Embryophyta</taxon>
        <taxon>Tracheophyta</taxon>
        <taxon>Spermatophyta</taxon>
        <taxon>Magnoliopsida</taxon>
        <taxon>eudicotyledons</taxon>
        <taxon>Gunneridae</taxon>
        <taxon>Pentapetalae</taxon>
        <taxon>asterids</taxon>
        <taxon>lamiids</taxon>
        <taxon>Solanales</taxon>
        <taxon>Solanaceae</taxon>
        <taxon>Solanoideae</taxon>
        <taxon>Datureae</taxon>
        <taxon>Datura</taxon>
    </lineage>
</organism>
<evidence type="ECO:0000256" key="7">
    <source>
        <dbReference type="SAM" id="MobiDB-lite"/>
    </source>
</evidence>
<comment type="subcellular location">
    <subcellularLocation>
        <location evidence="1">Nucleus</location>
    </subcellularLocation>
</comment>
<dbReference type="Gene3D" id="1.25.40.180">
    <property type="match status" value="1"/>
</dbReference>
<comment type="caution">
    <text evidence="9">The sequence shown here is derived from an EMBL/GenBank/DDBJ whole genome shotgun (WGS) entry which is preliminary data.</text>
</comment>
<evidence type="ECO:0000256" key="5">
    <source>
        <dbReference type="ARBA" id="ARBA00023187"/>
    </source>
</evidence>
<comment type="similarity">
    <text evidence="2">Belongs to the CWC22 family.</text>
</comment>
<dbReference type="InterPro" id="IPR050781">
    <property type="entry name" value="CWC22_splicing_factor"/>
</dbReference>
<keyword evidence="5" id="KW-0508">mRNA splicing</keyword>
<dbReference type="Pfam" id="PF02847">
    <property type="entry name" value="MA3"/>
    <property type="match status" value="1"/>
</dbReference>
<sequence>MAALVVIVNTKLPQIGELQVVHELISLELVTLLPEKLTEDSVDVAVGFIKECGSMLQRQRLCMIDKVHQKNFETCFVQQYSMIHRLQTNKLSNVAKFLALACVIRVPRMLNEHLSDPSMQESFETIFPKDNPKNTRFAINFFTSIGLAWITETLREYLKNMPNLILQQDKTVSRSGESDGESDDHQRKKRRRS</sequence>
<keyword evidence="4" id="KW-0810">Translation regulation</keyword>
<dbReference type="InterPro" id="IPR003891">
    <property type="entry name" value="Initiation_fac_eIF4g_MI"/>
</dbReference>
<evidence type="ECO:0000256" key="1">
    <source>
        <dbReference type="ARBA" id="ARBA00004123"/>
    </source>
</evidence>
<dbReference type="SUPFAM" id="SSF48371">
    <property type="entry name" value="ARM repeat"/>
    <property type="match status" value="1"/>
</dbReference>
<protein>
    <submittedName>
        <fullName evidence="9">Pre-mRNA-splicing factor cwc22</fullName>
    </submittedName>
</protein>
<evidence type="ECO:0000256" key="4">
    <source>
        <dbReference type="ARBA" id="ARBA00022845"/>
    </source>
</evidence>
<evidence type="ECO:0000256" key="2">
    <source>
        <dbReference type="ARBA" id="ARBA00006856"/>
    </source>
</evidence>
<feature type="region of interest" description="Disordered" evidence="7">
    <location>
        <begin position="169"/>
        <end position="193"/>
    </location>
</feature>